<feature type="transmembrane region" description="Helical" evidence="6">
    <location>
        <begin position="189"/>
        <end position="209"/>
    </location>
</feature>
<dbReference type="PATRIC" id="fig|61435.5.peg.570"/>
<protein>
    <submittedName>
        <fullName evidence="7">Integral membrane protein TerC</fullName>
    </submittedName>
</protein>
<dbReference type="InterPro" id="IPR022369">
    <property type="entry name" value="Integral_membrane_TerC_rswitch"/>
</dbReference>
<gene>
    <name evidence="7" type="ORF">DA01_02835</name>
</gene>
<proteinExistence type="inferred from homology"/>
<sequence length="321" mass="35915">MSLTVLWIIFAVMVLCMLALDLGVFHRRAHEVKTKEALIWSGVWILLALIFGGLIYFSMGSEVGLNYLSGYIIELSLSVDNLFVFIMIFSYFCIKREYQHKVLFWGILGAIIMRAVFIAAGITLIENLSWVLYIFGAFLIYTGIRMVKDQNQEIHPDKNPLVNFVCRILPMTNKLHGDHFFIKENGRKLATPLILVLVTIEAMDLVFAIDSIPAVMAITLDPFIVFTSNIFAVMGLRAMYMALSGIIQKLHYLHYGLAAILSFLGIKMLISEFVHLPVALSLSVVAVILAVSVAASLLKPPKEIKPVEVPHPECPVDEGDQ</sequence>
<feature type="transmembrane region" description="Helical" evidence="6">
    <location>
        <begin position="252"/>
        <end position="270"/>
    </location>
</feature>
<name>A0A0V8M3N6_9CHLR</name>
<evidence type="ECO:0000313" key="8">
    <source>
        <dbReference type="Proteomes" id="UP000053577"/>
    </source>
</evidence>
<evidence type="ECO:0000256" key="5">
    <source>
        <dbReference type="ARBA" id="ARBA00023136"/>
    </source>
</evidence>
<dbReference type="InterPro" id="IPR005496">
    <property type="entry name" value="Integral_membrane_TerC"/>
</dbReference>
<feature type="transmembrane region" description="Helical" evidence="6">
    <location>
        <begin position="130"/>
        <end position="147"/>
    </location>
</feature>
<dbReference type="AlphaFoldDB" id="A0A0V8M3N6"/>
<feature type="transmembrane region" description="Helical" evidence="6">
    <location>
        <begin position="37"/>
        <end position="59"/>
    </location>
</feature>
<organism evidence="7 8">
    <name type="scientific">Dehalococcoides mccartyi</name>
    <dbReference type="NCBI Taxonomy" id="61435"/>
    <lineage>
        <taxon>Bacteria</taxon>
        <taxon>Bacillati</taxon>
        <taxon>Chloroflexota</taxon>
        <taxon>Dehalococcoidia</taxon>
        <taxon>Dehalococcoidales</taxon>
        <taxon>Dehalococcoidaceae</taxon>
        <taxon>Dehalococcoides</taxon>
    </lineage>
</organism>
<evidence type="ECO:0000256" key="6">
    <source>
        <dbReference type="SAM" id="Phobius"/>
    </source>
</evidence>
<dbReference type="PANTHER" id="PTHR30238:SF0">
    <property type="entry name" value="THYLAKOID MEMBRANE PROTEIN TERC, CHLOROPLASTIC"/>
    <property type="match status" value="1"/>
</dbReference>
<dbReference type="PANTHER" id="PTHR30238">
    <property type="entry name" value="MEMBRANE BOUND PREDICTED REDOX MODULATOR"/>
    <property type="match status" value="1"/>
</dbReference>
<feature type="transmembrane region" description="Helical" evidence="6">
    <location>
        <begin position="6"/>
        <end position="25"/>
    </location>
</feature>
<dbReference type="Proteomes" id="UP000053577">
    <property type="component" value="Unassembled WGS sequence"/>
</dbReference>
<comment type="subcellular location">
    <subcellularLocation>
        <location evidence="1">Membrane</location>
        <topology evidence="1">Multi-pass membrane protein</topology>
    </subcellularLocation>
</comment>
<dbReference type="RefSeq" id="WP_058292316.1">
    <property type="nucleotide sequence ID" value="NZ_JGYD01000011.1"/>
</dbReference>
<evidence type="ECO:0000313" key="7">
    <source>
        <dbReference type="EMBL" id="KSV18376.1"/>
    </source>
</evidence>
<comment type="similarity">
    <text evidence="2">Belongs to the TerC family.</text>
</comment>
<evidence type="ECO:0000256" key="1">
    <source>
        <dbReference type="ARBA" id="ARBA00004141"/>
    </source>
</evidence>
<dbReference type="Pfam" id="PF03741">
    <property type="entry name" value="TerC"/>
    <property type="match status" value="1"/>
</dbReference>
<feature type="transmembrane region" description="Helical" evidence="6">
    <location>
        <begin position="71"/>
        <end position="93"/>
    </location>
</feature>
<dbReference type="EMBL" id="JGYD01000011">
    <property type="protein sequence ID" value="KSV18376.1"/>
    <property type="molecule type" value="Genomic_DNA"/>
</dbReference>
<comment type="caution">
    <text evidence="7">The sequence shown here is derived from an EMBL/GenBank/DDBJ whole genome shotgun (WGS) entry which is preliminary data.</text>
</comment>
<evidence type="ECO:0000256" key="4">
    <source>
        <dbReference type="ARBA" id="ARBA00022989"/>
    </source>
</evidence>
<feature type="transmembrane region" description="Helical" evidence="6">
    <location>
        <begin position="276"/>
        <end position="298"/>
    </location>
</feature>
<dbReference type="OrthoDB" id="9783692at2"/>
<evidence type="ECO:0000256" key="2">
    <source>
        <dbReference type="ARBA" id="ARBA00007511"/>
    </source>
</evidence>
<keyword evidence="4 6" id="KW-1133">Transmembrane helix</keyword>
<accession>A0A0V8M3N6</accession>
<feature type="transmembrane region" description="Helical" evidence="6">
    <location>
        <begin position="215"/>
        <end position="240"/>
    </location>
</feature>
<keyword evidence="5 6" id="KW-0472">Membrane</keyword>
<keyword evidence="3 6" id="KW-0812">Transmembrane</keyword>
<dbReference type="GO" id="GO:0016020">
    <property type="term" value="C:membrane"/>
    <property type="evidence" value="ECO:0007669"/>
    <property type="project" value="UniProtKB-SubCell"/>
</dbReference>
<feature type="transmembrane region" description="Helical" evidence="6">
    <location>
        <begin position="102"/>
        <end position="124"/>
    </location>
</feature>
<dbReference type="NCBIfam" id="TIGR03718">
    <property type="entry name" value="R_switched_Alx"/>
    <property type="match status" value="1"/>
</dbReference>
<dbReference type="eggNOG" id="COG0861">
    <property type="taxonomic scope" value="Bacteria"/>
</dbReference>
<reference evidence="7 8" key="1">
    <citation type="journal article" date="2015" name="Sci. Rep.">
        <title>A comparative genomics and reductive dehalogenase gene transcription study of two chloroethene-respiring bacteria, Dehalococcoides mccartyi strains MB and 11a.</title>
        <authorList>
            <person name="Low A."/>
            <person name="Shen Z."/>
            <person name="Cheng D."/>
            <person name="Rogers M.J."/>
            <person name="Lee P.K."/>
            <person name="He J."/>
        </authorList>
    </citation>
    <scope>NUCLEOTIDE SEQUENCE [LARGE SCALE GENOMIC DNA]</scope>
    <source>
        <strain evidence="7 8">MB</strain>
    </source>
</reference>
<evidence type="ECO:0000256" key="3">
    <source>
        <dbReference type="ARBA" id="ARBA00022692"/>
    </source>
</evidence>